<dbReference type="Pfam" id="PF06813">
    <property type="entry name" value="Nodulin-like"/>
    <property type="match status" value="1"/>
</dbReference>
<feature type="transmembrane region" description="Helical" evidence="6">
    <location>
        <begin position="115"/>
        <end position="136"/>
    </location>
</feature>
<feature type="transmembrane region" description="Helical" evidence="6">
    <location>
        <begin position="142"/>
        <end position="162"/>
    </location>
</feature>
<comment type="caution">
    <text evidence="9">The sequence shown here is derived from an EMBL/GenBank/DDBJ whole genome shotgun (WGS) entry which is preliminary data.</text>
</comment>
<keyword evidence="2 6" id="KW-0812">Transmembrane</keyword>
<sequence length="554" mass="59422">MDGFCDGDMGAVHIGEQLHFRELLARFEEGKSFGLVAGFCADLLPPWAILLIGSSVGLVGYGTQWLVVSQRIAPPPLWQMTIAMCLGGNSTTWMNTACLLTCLRNFAGSRGTISGLMKGYIGLSTAIFTVLCSSLFTGNSSAFLLLLALLPFGVNAAAMIFMRPVPASTSAKEDKEEQTGFNIINIIAGALSFYLLAYSIGADFINSYPVANKIYAIGLAVFLGLPLVVPARLLLSDRSARRAARNAAESVSSAEENRVPLLKDAQASHSEAESQVEDSSGDGGCELTSTEGDDTKHKELKLGDDHTAWEALLTVDFWMLFVTFLCGIGTGITVMNNFGQIGQSLGTTDVAIFISFISIFGFYGRIAAGSVSEHYARKLALPRPFWMGLAKLLMICGYLYMGVGAPGSLYVGSIVVGAAYGVHITITVPTASEMFGLTSFGLIYNILVLNIPLGSFIFSGLLAGFLYDREAAKNASTGVPGFGQLLSKWLYADTPKTCFGAHCFGLLFNIMAVTCAFGLVLDIFLTLRLRPLYQSIRRKRNAITRVASGLRNGR</sequence>
<evidence type="ECO:0000313" key="9">
    <source>
        <dbReference type="EMBL" id="KAL3688990.1"/>
    </source>
</evidence>
<feature type="transmembrane region" description="Helical" evidence="6">
    <location>
        <begin position="384"/>
        <end position="403"/>
    </location>
</feature>
<feature type="transmembrane region" description="Helical" evidence="6">
    <location>
        <begin position="214"/>
        <end position="235"/>
    </location>
</feature>
<feature type="transmembrane region" description="Helical" evidence="6">
    <location>
        <begin position="33"/>
        <end position="61"/>
    </location>
</feature>
<feature type="transmembrane region" description="Helical" evidence="6">
    <location>
        <begin position="183"/>
        <end position="202"/>
    </location>
</feature>
<evidence type="ECO:0000259" key="8">
    <source>
        <dbReference type="Pfam" id="PF23262"/>
    </source>
</evidence>
<dbReference type="Pfam" id="PF23262">
    <property type="entry name" value="NFD4_C"/>
    <property type="match status" value="1"/>
</dbReference>
<feature type="transmembrane region" description="Helical" evidence="6">
    <location>
        <begin position="506"/>
        <end position="529"/>
    </location>
</feature>
<reference evidence="9 10" key="1">
    <citation type="submission" date="2024-09" db="EMBL/GenBank/DDBJ databases">
        <title>Chromosome-scale assembly of Riccia sorocarpa.</title>
        <authorList>
            <person name="Paukszto L."/>
        </authorList>
    </citation>
    <scope>NUCLEOTIDE SEQUENCE [LARGE SCALE GENOMIC DNA]</scope>
    <source>
        <strain evidence="9">LP-2024</strain>
        <tissue evidence="9">Aerial parts of the thallus</tissue>
    </source>
</reference>
<dbReference type="GO" id="GO:0016020">
    <property type="term" value="C:membrane"/>
    <property type="evidence" value="ECO:0007669"/>
    <property type="project" value="UniProtKB-SubCell"/>
</dbReference>
<dbReference type="PANTHER" id="PTHR21576">
    <property type="entry name" value="UNCHARACTERIZED NODULIN-LIKE PROTEIN"/>
    <property type="match status" value="1"/>
</dbReference>
<dbReference type="SUPFAM" id="SSF103473">
    <property type="entry name" value="MFS general substrate transporter"/>
    <property type="match status" value="1"/>
</dbReference>
<protein>
    <recommendedName>
        <fullName evidence="11">Nodulin-like domain-containing protein</fullName>
    </recommendedName>
</protein>
<keyword evidence="10" id="KW-1185">Reference proteome</keyword>
<proteinExistence type="predicted"/>
<keyword evidence="4 6" id="KW-0472">Membrane</keyword>
<evidence type="ECO:0000256" key="5">
    <source>
        <dbReference type="SAM" id="MobiDB-lite"/>
    </source>
</evidence>
<evidence type="ECO:0000259" key="7">
    <source>
        <dbReference type="Pfam" id="PF06813"/>
    </source>
</evidence>
<evidence type="ECO:0000256" key="1">
    <source>
        <dbReference type="ARBA" id="ARBA00004141"/>
    </source>
</evidence>
<feature type="transmembrane region" description="Helical" evidence="6">
    <location>
        <begin position="81"/>
        <end position="103"/>
    </location>
</feature>
<feature type="domain" description="Nodulin-like" evidence="7">
    <location>
        <begin position="28"/>
        <end position="230"/>
    </location>
</feature>
<evidence type="ECO:0000256" key="6">
    <source>
        <dbReference type="SAM" id="Phobius"/>
    </source>
</evidence>
<feature type="transmembrane region" description="Helical" evidence="6">
    <location>
        <begin position="409"/>
        <end position="430"/>
    </location>
</feature>
<feature type="transmembrane region" description="Helical" evidence="6">
    <location>
        <begin position="317"/>
        <end position="338"/>
    </location>
</feature>
<dbReference type="InterPro" id="IPR056555">
    <property type="entry name" value="NFD4_C"/>
</dbReference>
<accession>A0ABD3HF58</accession>
<dbReference type="Proteomes" id="UP001633002">
    <property type="component" value="Unassembled WGS sequence"/>
</dbReference>
<dbReference type="InterPro" id="IPR036259">
    <property type="entry name" value="MFS_trans_sf"/>
</dbReference>
<evidence type="ECO:0000313" key="10">
    <source>
        <dbReference type="Proteomes" id="UP001633002"/>
    </source>
</evidence>
<evidence type="ECO:0000256" key="4">
    <source>
        <dbReference type="ARBA" id="ARBA00023136"/>
    </source>
</evidence>
<evidence type="ECO:0000256" key="2">
    <source>
        <dbReference type="ARBA" id="ARBA00022692"/>
    </source>
</evidence>
<dbReference type="AlphaFoldDB" id="A0ABD3HF58"/>
<dbReference type="EMBL" id="JBJQOH010000004">
    <property type="protein sequence ID" value="KAL3688990.1"/>
    <property type="molecule type" value="Genomic_DNA"/>
</dbReference>
<feature type="region of interest" description="Disordered" evidence="5">
    <location>
        <begin position="270"/>
        <end position="298"/>
    </location>
</feature>
<evidence type="ECO:0000256" key="3">
    <source>
        <dbReference type="ARBA" id="ARBA00022989"/>
    </source>
</evidence>
<name>A0ABD3HF58_9MARC</name>
<keyword evidence="3 6" id="KW-1133">Transmembrane helix</keyword>
<dbReference type="InterPro" id="IPR010658">
    <property type="entry name" value="Nodulin-like"/>
</dbReference>
<dbReference type="PANTHER" id="PTHR21576:SF167">
    <property type="entry name" value="OS09G0536700 PROTEIN"/>
    <property type="match status" value="1"/>
</dbReference>
<feature type="transmembrane region" description="Helical" evidence="6">
    <location>
        <begin position="350"/>
        <end position="372"/>
    </location>
</feature>
<gene>
    <name evidence="9" type="ORF">R1sor_015299</name>
</gene>
<evidence type="ECO:0008006" key="11">
    <source>
        <dbReference type="Google" id="ProtNLM"/>
    </source>
</evidence>
<organism evidence="9 10">
    <name type="scientific">Riccia sorocarpa</name>
    <dbReference type="NCBI Taxonomy" id="122646"/>
    <lineage>
        <taxon>Eukaryota</taxon>
        <taxon>Viridiplantae</taxon>
        <taxon>Streptophyta</taxon>
        <taxon>Embryophyta</taxon>
        <taxon>Marchantiophyta</taxon>
        <taxon>Marchantiopsida</taxon>
        <taxon>Marchantiidae</taxon>
        <taxon>Marchantiales</taxon>
        <taxon>Ricciaceae</taxon>
        <taxon>Riccia</taxon>
    </lineage>
</organism>
<feature type="transmembrane region" description="Helical" evidence="6">
    <location>
        <begin position="442"/>
        <end position="467"/>
    </location>
</feature>
<feature type="domain" description="NFD4 C-terminal" evidence="8">
    <location>
        <begin position="313"/>
        <end position="474"/>
    </location>
</feature>
<comment type="subcellular location">
    <subcellularLocation>
        <location evidence="1">Membrane</location>
        <topology evidence="1">Multi-pass membrane protein</topology>
    </subcellularLocation>
</comment>